<keyword evidence="1" id="KW-0472">Membrane</keyword>
<feature type="transmembrane region" description="Helical" evidence="1">
    <location>
        <begin position="109"/>
        <end position="128"/>
    </location>
</feature>
<keyword evidence="1" id="KW-1133">Transmembrane helix</keyword>
<dbReference type="STRING" id="937777.Deipe_2209"/>
<feature type="transmembrane region" description="Helical" evidence="1">
    <location>
        <begin position="140"/>
        <end position="160"/>
    </location>
</feature>
<organism evidence="2 3">
    <name type="scientific">Deinococcus peraridilitoris (strain DSM 19664 / LMG 22246 / CIP 109416 / KR-200)</name>
    <dbReference type="NCBI Taxonomy" id="937777"/>
    <lineage>
        <taxon>Bacteria</taxon>
        <taxon>Thermotogati</taxon>
        <taxon>Deinococcota</taxon>
        <taxon>Deinococci</taxon>
        <taxon>Deinococcales</taxon>
        <taxon>Deinococcaceae</taxon>
        <taxon>Deinococcus</taxon>
    </lineage>
</organism>
<evidence type="ECO:0000256" key="1">
    <source>
        <dbReference type="SAM" id="Phobius"/>
    </source>
</evidence>
<dbReference type="KEGG" id="dpd:Deipe_2209"/>
<dbReference type="Pfam" id="PF10011">
    <property type="entry name" value="DUF2254"/>
    <property type="match status" value="1"/>
</dbReference>
<keyword evidence="1" id="KW-0812">Transmembrane</keyword>
<dbReference type="PATRIC" id="fig|937777.3.peg.2210"/>
<protein>
    <submittedName>
        <fullName evidence="2">Putative membrane protein</fullName>
    </submittedName>
</protein>
<evidence type="ECO:0000313" key="2">
    <source>
        <dbReference type="EMBL" id="AFZ67694.1"/>
    </source>
</evidence>
<sequence length="444" mass="48605">MNLQLGQAWARVRDSFWFLPAMMTLGSMALAELVVNIDERFEVNDLDGLGWLYGGSAEGARAMLAAIAGSLIGVAGTVFSITIAALSLASNQMGPRLLEHFTRDRGNQAALGTFIGTFTFALLVLRTVRSTENEFVPHLAVTLGLVLTLSSLGVLIYFIHHISSGINVSRVIQLVSQDLERSISRHFVARSAQQTADRRDESLPQDFDERATILRAEHGGYLQTVDVGALLKLSVRHDVIVRLLVRPGSFVFHGAPIAQIYPQAVARDELLQTLVVGTRRTSPQDVELAVRQLVEVAVRALSPGINDPFTVLTVLDHLGNALCRVAEKVPPPAVHFCNRKIRVVIPVTDFDGLTDAMFHQIRQNGASHPAVMIRLLEVLAVAIEQFGDSREQSTLHRHASLARTAGMQGAQLSADQHDIEERYTRFLAALNQASASRGPRKQAR</sequence>
<keyword evidence="3" id="KW-1185">Reference proteome</keyword>
<reference evidence="3" key="1">
    <citation type="submission" date="2012-03" db="EMBL/GenBank/DDBJ databases">
        <title>Complete sequence of chromosome of Deinococcus peraridilitoris DSM 19664.</title>
        <authorList>
            <person name="Lucas S."/>
            <person name="Copeland A."/>
            <person name="Lapidus A."/>
            <person name="Glavina del Rio T."/>
            <person name="Dalin E."/>
            <person name="Tice H."/>
            <person name="Bruce D."/>
            <person name="Goodwin L."/>
            <person name="Pitluck S."/>
            <person name="Peters L."/>
            <person name="Mikhailova N."/>
            <person name="Lu M."/>
            <person name="Kyrpides N."/>
            <person name="Mavromatis K."/>
            <person name="Ivanova N."/>
            <person name="Brettin T."/>
            <person name="Detter J.C."/>
            <person name="Han C."/>
            <person name="Larimer F."/>
            <person name="Land M."/>
            <person name="Hauser L."/>
            <person name="Markowitz V."/>
            <person name="Cheng J.-F."/>
            <person name="Hugenholtz P."/>
            <person name="Woyke T."/>
            <person name="Wu D."/>
            <person name="Pukall R."/>
            <person name="Steenblock K."/>
            <person name="Brambilla E."/>
            <person name="Klenk H.-P."/>
            <person name="Eisen J.A."/>
        </authorList>
    </citation>
    <scope>NUCLEOTIDE SEQUENCE [LARGE SCALE GENOMIC DNA]</scope>
    <source>
        <strain evidence="3">DSM 19664 / LMG 22246 / CIP 109416 / KR-200</strain>
    </source>
</reference>
<evidence type="ECO:0000313" key="3">
    <source>
        <dbReference type="Proteomes" id="UP000010467"/>
    </source>
</evidence>
<dbReference type="RefSeq" id="WP_015235997.1">
    <property type="nucleotide sequence ID" value="NC_019793.1"/>
</dbReference>
<feature type="transmembrane region" description="Helical" evidence="1">
    <location>
        <begin position="62"/>
        <end position="88"/>
    </location>
</feature>
<dbReference type="Proteomes" id="UP000010467">
    <property type="component" value="Chromosome"/>
</dbReference>
<dbReference type="eggNOG" id="COG4325">
    <property type="taxonomic scope" value="Bacteria"/>
</dbReference>
<proteinExistence type="predicted"/>
<dbReference type="AlphaFoldDB" id="L0A2M5"/>
<gene>
    <name evidence="2" type="ordered locus">Deipe_2209</name>
</gene>
<dbReference type="InterPro" id="IPR018723">
    <property type="entry name" value="DUF2254_membrane"/>
</dbReference>
<dbReference type="HOGENOM" id="CLU_032303_1_1_0"/>
<name>L0A2M5_DEIPD</name>
<dbReference type="EMBL" id="CP003382">
    <property type="protein sequence ID" value="AFZ67694.1"/>
    <property type="molecule type" value="Genomic_DNA"/>
</dbReference>
<accession>L0A2M5</accession>
<feature type="transmembrane region" description="Helical" evidence="1">
    <location>
        <begin position="16"/>
        <end position="37"/>
    </location>
</feature>